<feature type="transmembrane region" description="Helical" evidence="7">
    <location>
        <begin position="1517"/>
        <end position="1537"/>
    </location>
</feature>
<organism evidence="9 10">
    <name type="scientific">Prorocentrum cordatum</name>
    <dbReference type="NCBI Taxonomy" id="2364126"/>
    <lineage>
        <taxon>Eukaryota</taxon>
        <taxon>Sar</taxon>
        <taxon>Alveolata</taxon>
        <taxon>Dinophyceae</taxon>
        <taxon>Prorocentrales</taxon>
        <taxon>Prorocentraceae</taxon>
        <taxon>Prorocentrum</taxon>
    </lineage>
</organism>
<keyword evidence="2 7" id="KW-0812">Transmembrane</keyword>
<evidence type="ECO:0000313" key="9">
    <source>
        <dbReference type="EMBL" id="CAK0848113.1"/>
    </source>
</evidence>
<dbReference type="PANTHER" id="PTHR12308:SF73">
    <property type="entry name" value="ANOCTAMIN"/>
    <property type="match status" value="1"/>
</dbReference>
<keyword evidence="10" id="KW-1185">Reference proteome</keyword>
<evidence type="ECO:0000256" key="3">
    <source>
        <dbReference type="ARBA" id="ARBA00022989"/>
    </source>
</evidence>
<evidence type="ECO:0000256" key="5">
    <source>
        <dbReference type="SAM" id="Coils"/>
    </source>
</evidence>
<evidence type="ECO:0000256" key="6">
    <source>
        <dbReference type="SAM" id="MobiDB-lite"/>
    </source>
</evidence>
<comment type="caution">
    <text evidence="9">The sequence shown here is derived from an EMBL/GenBank/DDBJ whole genome shotgun (WGS) entry which is preliminary data.</text>
</comment>
<feature type="transmembrane region" description="Helical" evidence="7">
    <location>
        <begin position="1197"/>
        <end position="1216"/>
    </location>
</feature>
<feature type="transmembrane region" description="Helical" evidence="7">
    <location>
        <begin position="1460"/>
        <end position="1487"/>
    </location>
</feature>
<dbReference type="Pfam" id="PF04547">
    <property type="entry name" value="Anoctamin"/>
    <property type="match status" value="2"/>
</dbReference>
<feature type="transmembrane region" description="Helical" evidence="7">
    <location>
        <begin position="1549"/>
        <end position="1570"/>
    </location>
</feature>
<keyword evidence="5" id="KW-0175">Coiled coil</keyword>
<feature type="transmembrane region" description="Helical" evidence="7">
    <location>
        <begin position="1163"/>
        <end position="1185"/>
    </location>
</feature>
<evidence type="ECO:0000259" key="8">
    <source>
        <dbReference type="Pfam" id="PF04547"/>
    </source>
</evidence>
<protein>
    <recommendedName>
        <fullName evidence="8">Anoctamin transmembrane domain-containing protein</fullName>
    </recommendedName>
</protein>
<feature type="coiled-coil region" evidence="5">
    <location>
        <begin position="350"/>
        <end position="408"/>
    </location>
</feature>
<name>A0ABN9TPY8_9DINO</name>
<dbReference type="EMBL" id="CAUYUJ010014950">
    <property type="protein sequence ID" value="CAK0848113.1"/>
    <property type="molecule type" value="Genomic_DNA"/>
</dbReference>
<feature type="coiled-coil region" evidence="5">
    <location>
        <begin position="559"/>
        <end position="603"/>
    </location>
</feature>
<feature type="coiled-coil region" evidence="5">
    <location>
        <begin position="118"/>
        <end position="174"/>
    </location>
</feature>
<reference evidence="9" key="1">
    <citation type="submission" date="2023-10" db="EMBL/GenBank/DDBJ databases">
        <authorList>
            <person name="Chen Y."/>
            <person name="Shah S."/>
            <person name="Dougan E. K."/>
            <person name="Thang M."/>
            <person name="Chan C."/>
        </authorList>
    </citation>
    <scope>NUCLEOTIDE SEQUENCE [LARGE SCALE GENOMIC DNA]</scope>
</reference>
<comment type="subcellular location">
    <subcellularLocation>
        <location evidence="1">Membrane</location>
        <topology evidence="1">Multi-pass membrane protein</topology>
    </subcellularLocation>
</comment>
<feature type="domain" description="Anoctamin transmembrane" evidence="8">
    <location>
        <begin position="1368"/>
        <end position="1579"/>
    </location>
</feature>
<feature type="region of interest" description="Disordered" evidence="6">
    <location>
        <begin position="759"/>
        <end position="812"/>
    </location>
</feature>
<feature type="transmembrane region" description="Helical" evidence="7">
    <location>
        <begin position="1061"/>
        <end position="1090"/>
    </location>
</feature>
<feature type="transmembrane region" description="Helical" evidence="7">
    <location>
        <begin position="1380"/>
        <end position="1400"/>
    </location>
</feature>
<evidence type="ECO:0000256" key="7">
    <source>
        <dbReference type="SAM" id="Phobius"/>
    </source>
</evidence>
<feature type="region of interest" description="Disordered" evidence="6">
    <location>
        <begin position="1"/>
        <end position="50"/>
    </location>
</feature>
<keyword evidence="4 7" id="KW-0472">Membrane</keyword>
<dbReference type="PANTHER" id="PTHR12308">
    <property type="entry name" value="ANOCTAMIN"/>
    <property type="match status" value="1"/>
</dbReference>
<dbReference type="InterPro" id="IPR007632">
    <property type="entry name" value="Anoctamin"/>
</dbReference>
<evidence type="ECO:0000256" key="1">
    <source>
        <dbReference type="ARBA" id="ARBA00004141"/>
    </source>
</evidence>
<proteinExistence type="predicted"/>
<feature type="domain" description="Anoctamin transmembrane" evidence="8">
    <location>
        <begin position="1053"/>
        <end position="1258"/>
    </location>
</feature>
<feature type="compositionally biased region" description="Gly residues" evidence="6">
    <location>
        <begin position="1"/>
        <end position="12"/>
    </location>
</feature>
<sequence>MAGAAEGGGALPSGGADAPSTPARLGLEMVPQTPPHHPRPSSAASSRAGWGAELRRTGYDASMMAMLRRQQEAFEQKVLGQLGQARMQSDRIREAALARMEERLCSLEGAQARASRGLAELNGKLRGVSDEMQAQLRRVDAVEGRFGESRREIEDGLRNRHAELEKDIKKVAKDVSECHAAQERQHQAQQQKHQRLGDDLFSHRRDTELLSGRLEDLEAKIHEVAQAKIDEIDLALRAADVPAAGGWPTTPPPAVEEPASAAHLGIVEKRVADLARKYDEVMQDSAELHARLATQDQQLSAANLKVESREESWRELKDRVDRGDWEGRIEQLRRGLQDEARQAGDAAEQVTRLARRLEGVEQVQEQLEGRLASARSRPADEDRAASGAQELLLQVQEMRDVVGALRERADLVESAQDQLRERLDAGPRVDNLDGLVEQLKEVVPKIVDQEQRLQDLDPKVGALQAILEGFGPSWHPATAEDLERLGREVQRLAEAEARAQALSKALEARIDELGNPAELRGDIESLQKDLGQLKTQGAGSADLLGDVDLRLLKAQPAQLTELRGDVESLHADLRLLKAQPVQSTELRGDVESLRAALEELRSSSSKASAAAELGGERQQRLVDELDALKGEVGRIAERQSTLCTQSPQPVLSEASELRRDLDATRAAVAKLEAASVGCVAGAALKAEDQQMLENLLRVAQGDEEAESEAHGRLLEALDRFCVKLAAAEKVELRGSLSASGGQRWRRRGPGEAFHAKGRALSPWLPDDDGEVPAKGCCVADSSSDEEDDEWTGEHDNGDSSSTESADGPDNLRLLSKTVDGALDGALSHTLVGDIRRDDGHATYVLVFTRAAEPGPGVVDRGEVITDPLDSARRIFKKQDQEIERLGVEPMLAEEYHCIVRRKIEDILLRSGFICSCFPSVDGDETFLKIYLDPDGDVVRALAEQFEYNVRLSKACYQSTKRITNVEGSLCFAYTPFTMDLYRRGKLQPFRRVDVIRIARRHLSSLIDLEELYEQGFISTHFAVATSEEQSSLKAHWTHPLRFRRALLPQQVGDYFGEKVGFFFHFFAFFVRAIAILGALAFCFFCLFNFVNLDRFQENRCRMVLGAVVVFWALLFEVRFNRSSSRLAQLWGMSAWNVERLMASRDSNLKTFDEKLVGRSRERFGNVAAAFCTVSYCTMFIIGVAAMKMNASVLGQGAMDWAISLVVMVAKWLWGKIAPVLTRWENHKTQQRFDDELFLRLATFKTFFVLWPALSIFLFDKITMAYCGDSFLAAVEAAYGPLSEQGRADGYVQWPQGPHAGEAGMLNESTFEEKLSMYSLTSAEIAFRDLSLDRLLHEDKYSGDEACLAFCLPLTECYQVPSRRSAVDCLTNCHADLHSMIVAQFVTHVAVTLALLLYPMARVEYDIKQEVSAAAQHVQKGGASPTEVGYSVLQVQAKCHLYAKYEYQSFGGSFVEDTMELILGFVYISVFGMVSPAMVVIAAAVTMVEYKLLQTRMIFVTGRPYPEIAADIGSSKKMIVLIGTVGVFINGYLLAFVMGPARSRTFNQKFTIFLCFGAGSLFLRTMLHNVLAGDPRDVRRIDDHNNDVLAKFRPVEIGMEFVQGKHGVRVDLGL</sequence>
<feature type="coiled-coil region" evidence="5">
    <location>
        <begin position="482"/>
        <end position="512"/>
    </location>
</feature>
<feature type="transmembrane region" description="Helical" evidence="7">
    <location>
        <begin position="1236"/>
        <end position="1258"/>
    </location>
</feature>
<gene>
    <name evidence="9" type="ORF">PCOR1329_LOCUS41137</name>
</gene>
<evidence type="ECO:0000313" key="10">
    <source>
        <dbReference type="Proteomes" id="UP001189429"/>
    </source>
</evidence>
<keyword evidence="3 7" id="KW-1133">Transmembrane helix</keyword>
<dbReference type="InterPro" id="IPR049452">
    <property type="entry name" value="Anoctamin_TM"/>
</dbReference>
<evidence type="ECO:0000256" key="2">
    <source>
        <dbReference type="ARBA" id="ARBA00022692"/>
    </source>
</evidence>
<evidence type="ECO:0000256" key="4">
    <source>
        <dbReference type="ARBA" id="ARBA00023136"/>
    </source>
</evidence>
<dbReference type="Proteomes" id="UP001189429">
    <property type="component" value="Unassembled WGS sequence"/>
</dbReference>
<accession>A0ABN9TPY8</accession>